<reference evidence="1 2" key="2">
    <citation type="journal article" date="2022" name="Mol. Biol. Evol.">
        <title>Comparative Genomics Reveals Insights into the Divergent Evolution of Astigmatic Mites and Household Pest Adaptations.</title>
        <authorList>
            <person name="Xiong Q."/>
            <person name="Wan A.T."/>
            <person name="Liu X."/>
            <person name="Fung C.S."/>
            <person name="Xiao X."/>
            <person name="Malainual N."/>
            <person name="Hou J."/>
            <person name="Wang L."/>
            <person name="Wang M."/>
            <person name="Yang K.Y."/>
            <person name="Cui Y."/>
            <person name="Leung E.L."/>
            <person name="Nong W."/>
            <person name="Shin S.K."/>
            <person name="Au S.W."/>
            <person name="Jeong K.Y."/>
            <person name="Chew F.T."/>
            <person name="Hui J.H."/>
            <person name="Leung T.F."/>
            <person name="Tungtrongchitr A."/>
            <person name="Zhong N."/>
            <person name="Liu Z."/>
            <person name="Tsui S.K."/>
        </authorList>
    </citation>
    <scope>NUCLEOTIDE SEQUENCE [LARGE SCALE GENOMIC DNA]</scope>
    <source>
        <strain evidence="1">Derp</strain>
    </source>
</reference>
<dbReference type="EMBL" id="NJHN03000031">
    <property type="protein sequence ID" value="KAH9423878.1"/>
    <property type="molecule type" value="Genomic_DNA"/>
</dbReference>
<proteinExistence type="predicted"/>
<evidence type="ECO:0000313" key="2">
    <source>
        <dbReference type="Proteomes" id="UP000887458"/>
    </source>
</evidence>
<accession>A0ABQ8JMN5</accession>
<keyword evidence="2" id="KW-1185">Reference proteome</keyword>
<protein>
    <submittedName>
        <fullName evidence="1">Uncharacterized protein</fullName>
    </submittedName>
</protein>
<dbReference type="Proteomes" id="UP000887458">
    <property type="component" value="Unassembled WGS sequence"/>
</dbReference>
<reference evidence="1 2" key="1">
    <citation type="journal article" date="2018" name="J. Allergy Clin. Immunol.">
        <title>High-quality assembly of Dermatophagoides pteronyssinus genome and transcriptome reveals a wide range of novel allergens.</title>
        <authorList>
            <person name="Liu X.Y."/>
            <person name="Yang K.Y."/>
            <person name="Wang M.Q."/>
            <person name="Kwok J.S."/>
            <person name="Zeng X."/>
            <person name="Yang Z."/>
            <person name="Xiao X.J."/>
            <person name="Lau C.P."/>
            <person name="Li Y."/>
            <person name="Huang Z.M."/>
            <person name="Ba J.G."/>
            <person name="Yim A.K."/>
            <person name="Ouyang C.Y."/>
            <person name="Ngai S.M."/>
            <person name="Chan T.F."/>
            <person name="Leung E.L."/>
            <person name="Liu L."/>
            <person name="Liu Z.G."/>
            <person name="Tsui S.K."/>
        </authorList>
    </citation>
    <scope>NUCLEOTIDE SEQUENCE [LARGE SCALE GENOMIC DNA]</scope>
    <source>
        <strain evidence="1">Derp</strain>
    </source>
</reference>
<comment type="caution">
    <text evidence="1">The sequence shown here is derived from an EMBL/GenBank/DDBJ whole genome shotgun (WGS) entry which is preliminary data.</text>
</comment>
<sequence>MLHKYLQQNIILAARMVTEIKKVKIYFLFTIFHLQNILTTLFDCASLICSNNFTILNISFKRFINKPNCLFAIFVPIFNASSKYVPFFLTSETKFLDCEFCHCCSKLEKYFRKPIKPTIADVVKNIVDCIFCFEK</sequence>
<name>A0ABQ8JMN5_DERPT</name>
<gene>
    <name evidence="1" type="ORF">DERP_005462</name>
</gene>
<evidence type="ECO:0000313" key="1">
    <source>
        <dbReference type="EMBL" id="KAH9423878.1"/>
    </source>
</evidence>
<organism evidence="1 2">
    <name type="scientific">Dermatophagoides pteronyssinus</name>
    <name type="common">European house dust mite</name>
    <dbReference type="NCBI Taxonomy" id="6956"/>
    <lineage>
        <taxon>Eukaryota</taxon>
        <taxon>Metazoa</taxon>
        <taxon>Ecdysozoa</taxon>
        <taxon>Arthropoda</taxon>
        <taxon>Chelicerata</taxon>
        <taxon>Arachnida</taxon>
        <taxon>Acari</taxon>
        <taxon>Acariformes</taxon>
        <taxon>Sarcoptiformes</taxon>
        <taxon>Astigmata</taxon>
        <taxon>Psoroptidia</taxon>
        <taxon>Analgoidea</taxon>
        <taxon>Pyroglyphidae</taxon>
        <taxon>Dermatophagoidinae</taxon>
        <taxon>Dermatophagoides</taxon>
    </lineage>
</organism>